<feature type="compositionally biased region" description="Basic and acidic residues" evidence="17">
    <location>
        <begin position="526"/>
        <end position="538"/>
    </location>
</feature>
<dbReference type="InterPro" id="IPR027417">
    <property type="entry name" value="P-loop_NTPase"/>
</dbReference>
<keyword evidence="9" id="KW-0524">Neurogenesis</keyword>
<proteinExistence type="inferred from homology"/>
<feature type="region of interest" description="Disordered" evidence="17">
    <location>
        <begin position="832"/>
        <end position="906"/>
    </location>
</feature>
<evidence type="ECO:0000256" key="9">
    <source>
        <dbReference type="ARBA" id="ARBA00022902"/>
    </source>
</evidence>
<evidence type="ECO:0000256" key="17">
    <source>
        <dbReference type="SAM" id="MobiDB-lite"/>
    </source>
</evidence>
<feature type="region of interest" description="Disordered" evidence="17">
    <location>
        <begin position="1641"/>
        <end position="1675"/>
    </location>
</feature>
<dbReference type="Gene3D" id="3.40.50.300">
    <property type="entry name" value="P-loop containing nucleotide triphosphate hydrolases"/>
    <property type="match status" value="1"/>
</dbReference>
<dbReference type="Proteomes" id="UP001108240">
    <property type="component" value="Unplaced"/>
</dbReference>
<feature type="compositionally biased region" description="Low complexity" evidence="17">
    <location>
        <begin position="1236"/>
        <end position="1257"/>
    </location>
</feature>
<feature type="compositionally biased region" description="Polar residues" evidence="17">
    <location>
        <begin position="683"/>
        <end position="692"/>
    </location>
</feature>
<dbReference type="Pfam" id="PF23092">
    <property type="entry name" value="Ubiquitin_6"/>
    <property type="match status" value="1"/>
</dbReference>
<keyword evidence="20" id="KW-1185">Reference proteome</keyword>
<comment type="similarity">
    <text evidence="2">Belongs to the Nav/unc-53 family.</text>
</comment>
<keyword evidence="10" id="KW-0007">Acetylation</keyword>
<dbReference type="PANTHER" id="PTHR12784">
    <property type="entry name" value="STEERIN"/>
    <property type="match status" value="1"/>
</dbReference>
<dbReference type="Ensembl" id="ENSCCRT00000142759.1">
    <property type="protein sequence ID" value="ENSCCRP00000121277.1"/>
    <property type="gene ID" value="ENSCCRG00000066630.1"/>
</dbReference>
<feature type="compositionally biased region" description="Basic and acidic residues" evidence="17">
    <location>
        <begin position="172"/>
        <end position="187"/>
    </location>
</feature>
<comment type="subunit">
    <text evidence="14">Interacts with tubulin.</text>
</comment>
<keyword evidence="7" id="KW-0493">Microtubule</keyword>
<dbReference type="GO" id="GO:0005874">
    <property type="term" value="C:microtubule"/>
    <property type="evidence" value="ECO:0007669"/>
    <property type="project" value="UniProtKB-KW"/>
</dbReference>
<evidence type="ECO:0000256" key="1">
    <source>
        <dbReference type="ARBA" id="ARBA00004245"/>
    </source>
</evidence>
<feature type="compositionally biased region" description="Polar residues" evidence="17">
    <location>
        <begin position="632"/>
        <end position="647"/>
    </location>
</feature>
<evidence type="ECO:0000256" key="5">
    <source>
        <dbReference type="ARBA" id="ARBA00022490"/>
    </source>
</evidence>
<keyword evidence="4" id="KW-0488">Methylation</keyword>
<feature type="region of interest" description="Disordered" evidence="17">
    <location>
        <begin position="575"/>
        <end position="719"/>
    </location>
</feature>
<organism evidence="19 20">
    <name type="scientific">Cyprinus carpio carpio</name>
    <dbReference type="NCBI Taxonomy" id="630221"/>
    <lineage>
        <taxon>Eukaryota</taxon>
        <taxon>Metazoa</taxon>
        <taxon>Chordata</taxon>
        <taxon>Craniata</taxon>
        <taxon>Vertebrata</taxon>
        <taxon>Euteleostomi</taxon>
        <taxon>Actinopterygii</taxon>
        <taxon>Neopterygii</taxon>
        <taxon>Teleostei</taxon>
        <taxon>Ostariophysi</taxon>
        <taxon>Cypriniformes</taxon>
        <taxon>Cyprinidae</taxon>
        <taxon>Cyprininae</taxon>
        <taxon>Cyprinus</taxon>
    </lineage>
</organism>
<evidence type="ECO:0000256" key="3">
    <source>
        <dbReference type="ARBA" id="ARBA00022473"/>
    </source>
</evidence>
<dbReference type="GeneTree" id="ENSGT00940000156637"/>
<evidence type="ECO:0000256" key="12">
    <source>
        <dbReference type="ARBA" id="ARBA00023212"/>
    </source>
</evidence>
<evidence type="ECO:0000313" key="20">
    <source>
        <dbReference type="Proteomes" id="UP001108240"/>
    </source>
</evidence>
<feature type="compositionally biased region" description="Polar residues" evidence="17">
    <location>
        <begin position="842"/>
        <end position="865"/>
    </location>
</feature>
<feature type="compositionally biased region" description="Low complexity" evidence="17">
    <location>
        <begin position="360"/>
        <end position="390"/>
    </location>
</feature>
<feature type="compositionally biased region" description="Basic and acidic residues" evidence="17">
    <location>
        <begin position="832"/>
        <end position="841"/>
    </location>
</feature>
<feature type="region of interest" description="Disordered" evidence="17">
    <location>
        <begin position="1067"/>
        <end position="1102"/>
    </location>
</feature>
<reference evidence="19" key="1">
    <citation type="submission" date="2025-08" db="UniProtKB">
        <authorList>
            <consortium name="Ensembl"/>
        </authorList>
    </citation>
    <scope>IDENTIFICATION</scope>
</reference>
<feature type="region of interest" description="Disordered" evidence="17">
    <location>
        <begin position="255"/>
        <end position="314"/>
    </location>
</feature>
<feature type="compositionally biased region" description="Low complexity" evidence="17">
    <location>
        <begin position="283"/>
        <end position="297"/>
    </location>
</feature>
<protein>
    <recommendedName>
        <fullName evidence="15">Neuron navigator 1</fullName>
    </recommendedName>
    <alternativeName>
        <fullName evidence="16">Pore membrane and/or filament-interacting-like protein 3</fullName>
    </alternativeName>
</protein>
<keyword evidence="6" id="KW-0597">Phosphoprotein</keyword>
<feature type="region of interest" description="Disordered" evidence="17">
    <location>
        <begin position="71"/>
        <end position="187"/>
    </location>
</feature>
<feature type="compositionally biased region" description="Low complexity" evidence="17">
    <location>
        <begin position="255"/>
        <end position="266"/>
    </location>
</feature>
<keyword evidence="5" id="KW-0963">Cytoplasm</keyword>
<evidence type="ECO:0000259" key="18">
    <source>
        <dbReference type="SMART" id="SM00382"/>
    </source>
</evidence>
<keyword evidence="11" id="KW-0175">Coiled coil</keyword>
<evidence type="ECO:0000256" key="2">
    <source>
        <dbReference type="ARBA" id="ARBA00006255"/>
    </source>
</evidence>
<evidence type="ECO:0000256" key="6">
    <source>
        <dbReference type="ARBA" id="ARBA00022553"/>
    </source>
</evidence>
<dbReference type="SUPFAM" id="SSF52540">
    <property type="entry name" value="P-loop containing nucleoside triphosphate hydrolases"/>
    <property type="match status" value="1"/>
</dbReference>
<evidence type="ECO:0000256" key="8">
    <source>
        <dbReference type="ARBA" id="ARBA00022782"/>
    </source>
</evidence>
<evidence type="ECO:0000256" key="13">
    <source>
        <dbReference type="ARBA" id="ARBA00059345"/>
    </source>
</evidence>
<feature type="region of interest" description="Disordered" evidence="17">
    <location>
        <begin position="1131"/>
        <end position="1159"/>
    </location>
</feature>
<name>A0A9J7YN12_CYPCA</name>
<feature type="region of interest" description="Disordered" evidence="17">
    <location>
        <begin position="917"/>
        <end position="936"/>
    </location>
</feature>
<evidence type="ECO:0000256" key="14">
    <source>
        <dbReference type="ARBA" id="ARBA00064590"/>
    </source>
</evidence>
<feature type="compositionally biased region" description="Low complexity" evidence="17">
    <location>
        <begin position="1147"/>
        <end position="1158"/>
    </location>
</feature>
<dbReference type="GO" id="GO:0001578">
    <property type="term" value="P:microtubule bundle formation"/>
    <property type="evidence" value="ECO:0007669"/>
    <property type="project" value="TreeGrafter"/>
</dbReference>
<feature type="compositionally biased region" description="Basic and acidic residues" evidence="17">
    <location>
        <begin position="693"/>
        <end position="710"/>
    </location>
</feature>
<feature type="region of interest" description="Disordered" evidence="17">
    <location>
        <begin position="354"/>
        <end position="409"/>
    </location>
</feature>
<dbReference type="PANTHER" id="PTHR12784:SF3">
    <property type="entry name" value="NEURON NAVIGATOR 1"/>
    <property type="match status" value="1"/>
</dbReference>
<keyword evidence="8" id="KW-0221">Differentiation</keyword>
<evidence type="ECO:0000256" key="11">
    <source>
        <dbReference type="ARBA" id="ARBA00023054"/>
    </source>
</evidence>
<comment type="subcellular location">
    <subcellularLocation>
        <location evidence="1">Cytoplasm</location>
        <location evidence="1">Cytoskeleton</location>
    </subcellularLocation>
</comment>
<keyword evidence="3" id="KW-0217">Developmental protein</keyword>
<dbReference type="InterPro" id="IPR057126">
    <property type="entry name" value="NAV1-like_ubiquitin-like"/>
</dbReference>
<dbReference type="GO" id="GO:0043194">
    <property type="term" value="C:axon initial segment"/>
    <property type="evidence" value="ECO:0007669"/>
    <property type="project" value="TreeGrafter"/>
</dbReference>
<evidence type="ECO:0000256" key="7">
    <source>
        <dbReference type="ARBA" id="ARBA00022701"/>
    </source>
</evidence>
<comment type="function">
    <text evidence="13">May be involved in neuronal migration.</text>
</comment>
<sequence length="1704" mass="185025">MAAKRGKSGVPQSVPRSELKVYRVGSTEGRIPVPSSLRKQRSLTNLAVLTDAEKKMQLYEPKWCDDMSKAASGHLKMGKPKPAAGGGVGGSQLSRNLSKSDHSLFQGKPKTFTPLAAPGALGKGQSRIPRGPYVEVKPLSKTSDDCKSDDDILSSKAKASGKKPVAGSSGDPEAKGQGEEGGDKPFLKVDPELVVTVLGDLEQLLFSQMLDPESQRKRTVQNVLDLRQNLEETMSSLRGTHSVCYDSDETNARSISSLSNRSSPLSWRHGQSSPRLQAGDAPSSTGSSYVSGSKASSQYTSHTMPARCSSRLSHTSRSEFIEGLDPGDRDLKHGYLSDSDVLCKSLNDDDDDDNLANGWDESSSISSGLSDASDNLSSEELNASSSLNSLPTTPVGSRRNSSAMLRTDAEKRSLVESGLAWYSEDSKSLRKADGVYDTGSLKSEPSSKWRKTRLPDGSPQDKAGKGELKKPQSLGQPGSYKKGRNRPVGVTSPITHTSQSVLKVAGDTKAVDKVKMSVKATGLQRSRSDAGRDIEHRKPPSGLVKPSAGGSFGYKKPPTTGTATFLTAGGATITSGSATVGKTPKSSGIPIKPVPGGGGRKNSLDASGSEQGFLAPNARGSIQYRSLPRPAKSSTMSLTGRPSSRPVSGSIDASLLTLKPVPPLSSTMPTRGKDGGSLKAASRPSTTGPVNQTDREKEKERAKAKADLEIKLSSPTSTPRYDPLLLSSKSLVHPSSLAHLDKLNSNSLDSCITIQDLPPKIPPYSKLQDLAGSRVSPRLTPSPAPVLHIDSPSCFSGQALSVSSSPILYPKMSGLHRSMESLPLHMSVPIKHDLGDPEETRNTGTWGTSSRTSITLGDSLQTDRNTFPKKGLSRYGNGQSDGEVRERRHSHTITSMTDSESPPLLPSPTHVTQPFLGKTPPTNVGSGSQITRSNSIPANDMGYELYGTSPLSSSLSKSMMRSGSFREPSEDGEPWTQIRILRRELETSQDKVTSLTNQLSANVLESDMLMFKLLTFQCIFGLSFQDSELVDLKETIEVLTSKNTEAQSIIQVALNVPDTTPKELQIDRQNSSESISSLNSITSHSSAGSLKEQEAKKKKKKSWLRSSFNKAFSKKGSKAPYADIEEIATPVTSAPSSPKIHHNVDNASSKASTSTSGSDVCVYGRSCEGHEDTEHEEKVVSELRSELWEKERKLTDIRLEALSSAHQLEQLQEAMTNMQMTVENLKAENDQLKTVGPSSRPPSSTSQSSGLGSLGISSPRQSEVKQLEFFIGTVKISGRTDWFALDSAVIQAFKEYLAVVDPSSSLALSQDSIYSYSLSHLKRVLGAQPPETPPVRLYSKGSSCISVTLKGLKEKCVDVLVFETLIPKPMMQHYISLLLKHRRLILSGPSGTGKTYLTSRLAEYLVERSAREVTPAITTTFNMHRQSCKDLQLYLANLANQIDRESSTAEIPLVVILDDVHDATSLSELVNGALTCKYHKCPYIIGTTNQPVKMTPNHGLHLSFRMVMFSNNVEPANGFLVRYLHRKLMEAEDPRSMKNEDLLRVLDWVPRLWYHLHTFLEKHCTSDFLIGPCFFLSCPVTVEEFRTWFIDLWNHSIIPYLQEGAKDGIKVHGQKSVWEDPVEWVRGSLPWPSAQQDQAKLFHLPPPSTGPGSPSQPGDDRPHKETPPSSVESDPLMAMLLKLQEAANYIESPEKETDPRLPPL</sequence>
<dbReference type="InterPro" id="IPR003593">
    <property type="entry name" value="AAA+_ATPase"/>
</dbReference>
<dbReference type="SMART" id="SM00382">
    <property type="entry name" value="AAA"/>
    <property type="match status" value="1"/>
</dbReference>
<dbReference type="Pfam" id="PF25408">
    <property type="entry name" value="AAA_lid_NAV1"/>
    <property type="match status" value="1"/>
</dbReference>
<evidence type="ECO:0000313" key="19">
    <source>
        <dbReference type="Ensembl" id="ENSCCRP00000121277.1"/>
    </source>
</evidence>
<evidence type="ECO:0000256" key="10">
    <source>
        <dbReference type="ARBA" id="ARBA00022990"/>
    </source>
</evidence>
<accession>A0A9J7YN12</accession>
<dbReference type="FunFam" id="3.40.50.300:FF:000409">
    <property type="entry name" value="Neuron navigator 1"/>
    <property type="match status" value="1"/>
</dbReference>
<evidence type="ECO:0000256" key="4">
    <source>
        <dbReference type="ARBA" id="ARBA00022481"/>
    </source>
</evidence>
<feature type="compositionally biased region" description="Low complexity" evidence="17">
    <location>
        <begin position="1071"/>
        <end position="1086"/>
    </location>
</feature>
<feature type="compositionally biased region" description="Polar residues" evidence="17">
    <location>
        <begin position="575"/>
        <end position="586"/>
    </location>
</feature>
<reference evidence="19" key="2">
    <citation type="submission" date="2025-09" db="UniProtKB">
        <authorList>
            <consortium name="Ensembl"/>
        </authorList>
    </citation>
    <scope>IDENTIFICATION</scope>
</reference>
<evidence type="ECO:0000256" key="15">
    <source>
        <dbReference type="ARBA" id="ARBA00067341"/>
    </source>
</evidence>
<dbReference type="GO" id="GO:0001764">
    <property type="term" value="P:neuron migration"/>
    <property type="evidence" value="ECO:0007669"/>
    <property type="project" value="TreeGrafter"/>
</dbReference>
<feature type="compositionally biased region" description="Polar residues" evidence="17">
    <location>
        <begin position="391"/>
        <end position="404"/>
    </location>
</feature>
<evidence type="ECO:0000256" key="16">
    <source>
        <dbReference type="ARBA" id="ARBA00080430"/>
    </source>
</evidence>
<dbReference type="InterPro" id="IPR039041">
    <property type="entry name" value="Nav/unc-53"/>
</dbReference>
<dbReference type="InterPro" id="IPR057568">
    <property type="entry name" value="CortBP2_NAV1-like_AAA_lid"/>
</dbReference>
<feature type="region of interest" description="Disordered" evidence="17">
    <location>
        <begin position="433"/>
        <end position="556"/>
    </location>
</feature>
<feature type="compositionally biased region" description="Polar residues" evidence="17">
    <location>
        <begin position="920"/>
        <end position="936"/>
    </location>
</feature>
<feature type="compositionally biased region" description="Polar residues" evidence="17">
    <location>
        <begin position="492"/>
        <end position="501"/>
    </location>
</feature>
<feature type="region of interest" description="Disordered" evidence="17">
    <location>
        <begin position="1232"/>
        <end position="1257"/>
    </location>
</feature>
<feature type="domain" description="AAA+ ATPase" evidence="18">
    <location>
        <begin position="1380"/>
        <end position="1519"/>
    </location>
</feature>
<keyword evidence="12" id="KW-0206">Cytoskeleton</keyword>